<dbReference type="AlphaFoldDB" id="M1D9I8"/>
<sequence>MADHSATLVGIADQLGVLPFGVVHRRLASAFSNVVFWIIGRHSTASRNMLGHMPTSPFHCRFDPFFQGSAHWNKRRG</sequence>
<dbReference type="Gramene" id="PGSC0003DMT400085450">
    <property type="protein sequence ID" value="PGSC0003DMT400085450"/>
    <property type="gene ID" value="PGSC0003DMG400035021"/>
</dbReference>
<protein>
    <submittedName>
        <fullName evidence="1">Uncharacterized protein</fullName>
    </submittedName>
</protein>
<dbReference type="HOGENOM" id="CLU_129007_0_1_1"/>
<organism evidence="1 2">
    <name type="scientific">Solanum tuberosum</name>
    <name type="common">Potato</name>
    <dbReference type="NCBI Taxonomy" id="4113"/>
    <lineage>
        <taxon>Eukaryota</taxon>
        <taxon>Viridiplantae</taxon>
        <taxon>Streptophyta</taxon>
        <taxon>Embryophyta</taxon>
        <taxon>Tracheophyta</taxon>
        <taxon>Spermatophyta</taxon>
        <taxon>Magnoliopsida</taxon>
        <taxon>eudicotyledons</taxon>
        <taxon>Gunneridae</taxon>
        <taxon>Pentapetalae</taxon>
        <taxon>asterids</taxon>
        <taxon>lamiids</taxon>
        <taxon>Solanales</taxon>
        <taxon>Solanaceae</taxon>
        <taxon>Solanoideae</taxon>
        <taxon>Solaneae</taxon>
        <taxon>Solanum</taxon>
    </lineage>
</organism>
<dbReference type="Proteomes" id="UP000011115">
    <property type="component" value="Unassembled WGS sequence"/>
</dbReference>
<proteinExistence type="predicted"/>
<reference evidence="1" key="2">
    <citation type="submission" date="2015-06" db="UniProtKB">
        <authorList>
            <consortium name="EnsemblPlants"/>
        </authorList>
    </citation>
    <scope>IDENTIFICATION</scope>
    <source>
        <strain evidence="1">DM1-3 516 R44</strain>
    </source>
</reference>
<evidence type="ECO:0000313" key="1">
    <source>
        <dbReference type="EnsemblPlants" id="PGSC0003DMT400085450"/>
    </source>
</evidence>
<accession>M1D9I8</accession>
<name>M1D9I8_SOLTU</name>
<reference evidence="2" key="1">
    <citation type="journal article" date="2011" name="Nature">
        <title>Genome sequence and analysis of the tuber crop potato.</title>
        <authorList>
            <consortium name="The Potato Genome Sequencing Consortium"/>
        </authorList>
    </citation>
    <scope>NUCLEOTIDE SEQUENCE [LARGE SCALE GENOMIC DNA]</scope>
    <source>
        <strain evidence="2">cv. DM1-3 516 R44</strain>
    </source>
</reference>
<dbReference type="InParanoid" id="M1D9I8"/>
<dbReference type="PaxDb" id="4113-PGSC0003DMT400085450"/>
<keyword evidence="2" id="KW-1185">Reference proteome</keyword>
<evidence type="ECO:0000313" key="2">
    <source>
        <dbReference type="Proteomes" id="UP000011115"/>
    </source>
</evidence>
<dbReference type="EnsemblPlants" id="PGSC0003DMT400085450">
    <property type="protein sequence ID" value="PGSC0003DMT400085450"/>
    <property type="gene ID" value="PGSC0003DMG400035021"/>
</dbReference>